<dbReference type="InterPro" id="IPR011990">
    <property type="entry name" value="TPR-like_helical_dom_sf"/>
</dbReference>
<evidence type="ECO:0000259" key="4">
    <source>
        <dbReference type="PROSITE" id="PS50126"/>
    </source>
</evidence>
<evidence type="ECO:0000256" key="2">
    <source>
        <dbReference type="ARBA" id="ARBA00022552"/>
    </source>
</evidence>
<dbReference type="SUPFAM" id="SSF48452">
    <property type="entry name" value="TPR-like"/>
    <property type="match status" value="1"/>
</dbReference>
<dbReference type="InterPro" id="IPR012340">
    <property type="entry name" value="NA-bd_OB-fold"/>
</dbReference>
<dbReference type="GO" id="GO:0003723">
    <property type="term" value="F:RNA binding"/>
    <property type="evidence" value="ECO:0007669"/>
    <property type="project" value="TreeGrafter"/>
</dbReference>
<dbReference type="Gene3D" id="2.40.50.140">
    <property type="entry name" value="Nucleic acid-binding proteins"/>
    <property type="match status" value="3"/>
</dbReference>
<organism evidence="5 6">
    <name type="scientific">Entamoeba invadens IP1</name>
    <dbReference type="NCBI Taxonomy" id="370355"/>
    <lineage>
        <taxon>Eukaryota</taxon>
        <taxon>Amoebozoa</taxon>
        <taxon>Evosea</taxon>
        <taxon>Archamoebae</taxon>
        <taxon>Mastigamoebida</taxon>
        <taxon>Entamoebidae</taxon>
        <taxon>Entamoeba</taxon>
    </lineage>
</organism>
<evidence type="ECO:0000256" key="1">
    <source>
        <dbReference type="ARBA" id="ARBA00004604"/>
    </source>
</evidence>
<evidence type="ECO:0000256" key="3">
    <source>
        <dbReference type="SAM" id="MobiDB-lite"/>
    </source>
</evidence>
<feature type="region of interest" description="Disordered" evidence="3">
    <location>
        <begin position="1"/>
        <end position="44"/>
    </location>
</feature>
<feature type="compositionally biased region" description="Basic and acidic residues" evidence="3">
    <location>
        <begin position="33"/>
        <end position="44"/>
    </location>
</feature>
<feature type="domain" description="S1 motif" evidence="4">
    <location>
        <begin position="1224"/>
        <end position="1297"/>
    </location>
</feature>
<feature type="domain" description="S1 motif" evidence="4">
    <location>
        <begin position="442"/>
        <end position="509"/>
    </location>
</feature>
<dbReference type="PANTHER" id="PTHR23270">
    <property type="entry name" value="PROGRAMMED CELL DEATH PROTEIN 11 PRE-RRNA PROCESSING PROTEIN RRP5"/>
    <property type="match status" value="1"/>
</dbReference>
<feature type="compositionally biased region" description="Basic and acidic residues" evidence="3">
    <location>
        <begin position="1493"/>
        <end position="1507"/>
    </location>
</feature>
<feature type="compositionally biased region" description="Acidic residues" evidence="3">
    <location>
        <begin position="1478"/>
        <end position="1492"/>
    </location>
</feature>
<feature type="domain" description="S1 motif" evidence="4">
    <location>
        <begin position="961"/>
        <end position="1035"/>
    </location>
</feature>
<evidence type="ECO:0000313" key="5">
    <source>
        <dbReference type="EMBL" id="ELP88313.1"/>
    </source>
</evidence>
<dbReference type="SUPFAM" id="SSF50249">
    <property type="entry name" value="Nucleic acid-binding proteins"/>
    <property type="match status" value="4"/>
</dbReference>
<dbReference type="OrthoDB" id="18994at2759"/>
<dbReference type="InterPro" id="IPR003029">
    <property type="entry name" value="S1_domain"/>
</dbReference>
<dbReference type="GO" id="GO:0006364">
    <property type="term" value="P:rRNA processing"/>
    <property type="evidence" value="ECO:0007669"/>
    <property type="project" value="UniProtKB-KW"/>
</dbReference>
<gene>
    <name evidence="5" type="ORF">EIN_227260</name>
</gene>
<evidence type="ECO:0000313" key="6">
    <source>
        <dbReference type="Proteomes" id="UP000014680"/>
    </source>
</evidence>
<name>A0A0A1U8K2_ENTIV</name>
<dbReference type="PANTHER" id="PTHR23270:SF10">
    <property type="entry name" value="PROTEIN RRP5 HOMOLOG"/>
    <property type="match status" value="1"/>
</dbReference>
<reference evidence="5 6" key="1">
    <citation type="submission" date="2012-10" db="EMBL/GenBank/DDBJ databases">
        <authorList>
            <person name="Zafar N."/>
            <person name="Inman J."/>
            <person name="Hall N."/>
            <person name="Lorenzi H."/>
            <person name="Caler E."/>
        </authorList>
    </citation>
    <scope>NUCLEOTIDE SEQUENCE [LARGE SCALE GENOMIC DNA]</scope>
    <source>
        <strain evidence="5 6">IP1</strain>
    </source>
</reference>
<feature type="region of interest" description="Disordered" evidence="3">
    <location>
        <begin position="1469"/>
        <end position="1517"/>
    </location>
</feature>
<feature type="compositionally biased region" description="Acidic residues" evidence="3">
    <location>
        <begin position="221"/>
        <end position="233"/>
    </location>
</feature>
<comment type="subcellular location">
    <subcellularLocation>
        <location evidence="1">Nucleus</location>
        <location evidence="1">Nucleolus</location>
    </subcellularLocation>
</comment>
<dbReference type="EMBL" id="KB206756">
    <property type="protein sequence ID" value="ELP88313.1"/>
    <property type="molecule type" value="Genomic_DNA"/>
</dbReference>
<dbReference type="VEuPathDB" id="AmoebaDB:EIN_227260"/>
<accession>A0A0A1U8K2</accession>
<dbReference type="Proteomes" id="UP000014680">
    <property type="component" value="Unassembled WGS sequence"/>
</dbReference>
<feature type="domain" description="S1 motif" evidence="4">
    <location>
        <begin position="1313"/>
        <end position="1388"/>
    </location>
</feature>
<dbReference type="GO" id="GO:0032040">
    <property type="term" value="C:small-subunit processome"/>
    <property type="evidence" value="ECO:0007669"/>
    <property type="project" value="TreeGrafter"/>
</dbReference>
<dbReference type="PROSITE" id="PS50126">
    <property type="entry name" value="S1"/>
    <property type="match status" value="6"/>
</dbReference>
<sequence>MSGKPRHFSRTRASDEKQRDNRGRSNSRGKLSNHKERDEDYEFKKSQRIDKDIKGHKFGTKFETKEDDKYATTCHPTITTFRPNDVILCVVLAVEKSTIKFATPFGTKIKTPKLANIIVKVGQTIPLTFVSQIGDNSIYTYDVREANQNSVAKAGSIWYGVVKSKEEHGYIITLNKEQEVFVEDIEDESSSMSEESEHSEESDESKSSKEEETNQMSEDEKSTEEDSSEDTSSSDDSTQIVSRDLFIGAVVQIYVTEAISRKKLKGRVATVDDVVSSQNLISVGCRVPVGERVSTGLNGYIYKVFNMKTTVSLLHYSEGAETAIVVYNQSELNMYSISMLPQVNTGVFSMKGKLETTTQTEFMVNQVGKHLTVGTSPDGETLVMYKNKSSYVSVPDMSQEVHIGYTLEGVVVSYDAFNGVYVVSNEPEVIENIDKVKGIGIGAFVEGKVKTITKSYLVISVSKYVTGICFRKHVAEIPPDDLSDVFVKGQSVKARVLSIKNNAFEFTMKKSYMVPELSIIASTEDALDNQITYAMVDHVDPKTGVNISFFGDVKGYVPIVELFDHRVEAISLFSILRVRVSSVEKGKITASLNLYPKEGKVDKIVDLISKFQVGEIYSGTVIGKRMNKMLVRLRKDDASYVSILPNHYVEDGDDGSGIQEKIKNGSVFEQCLVLSNIAGKITITTKKSLIALKSKIAKCDSYQTLEEGVYVGCVNFVGQFKAVVVFYNHVQISVHAIDITNDQDKPMNTLLKLGQTVVGKVRRAKEVKHFNMRENAGYCMPEEAFLLPAFPQKPFVFGSEIVITVDETQDYGIIGSAYLDNTKYTTFTPKAGIKGEIATFAIGNTFKAVVIGFDQKTNIVDAVHAKLIHPNVVLPKSIRSGIVVLNKQDFCVVISKSTLFVVNKQRLNGGYFTVGKTTEFYAGDLIEDSNKVYTGTVAIVKDKKEHFKSVAFDKVKEVRIGENTTGVVSEVYPHQYIITLDNGVEGRLHKINMPNTSLSQGDKVEVKVCGFEKKDGVFVNNPDVYMKKYVELSQIETPHFDTKLPLDKKVSGWVVMDTGKCLLISFNSFMNGKLSYVELGDTLKEVEIAKKQYTIGDTIEVIPKIVDNRMILTLDSFNFTNKGQVVLGRVLKTEPALLRMEIEIRGGNTGFVDYTEMSNVYPALPFEYISVDDYFNVKLLKTGELGTKYFTMRPEYLKEEAQKVFPVSIGSVCPIVERSKIVIGQRMLGYVISSDNESGVVLHVGSDIEVIVPPEECLEKEEAKEIEITKHFVVGRLVRVMIEDIDGEDIFGTLNHAKLYPGAIVRASDAVCGKFARAVITAIYKSGLFFRFHNSNLRAFCHCSQIETGTFFTFSVLNSRFKVGDSHIVKIIQNNTRNGKPMIRVSIKAEDIADVDIPDESEVDYIDMWHKEDCKRFIVQKIQTIKKELKDKIGVNDEFKEPKEVIPVEVDWDEEGDVPLLNIVPNQKRHRMIRESSESSEQDVESEDEMEVEREKEQPKEEPREEQKEDEENEDKAVTQEMVEDLYEIAQKDQNNSEKWIELIRAVRKISVVKALFYCQTALRNIALDKTQDRENIWKAYLQIEAKYRTNSEFQTALQDALRVCDVKKILFYMRSVFKSLQNISMEENMYTILLQKVKGSGRVYRKMCSFYMRTSREENAMVLLSKARKMLTKPKYMKLRIKMAQLQYKYGSVDKGRSMFESILEEFPKRYDLWNVYLDMESRVGETPIIRRLFERIVAMKLSTKSMKTFLTKYLKFETNNGDNARMEHVRQIAQKYVESK</sequence>
<proteinExistence type="predicted"/>
<feature type="domain" description="S1 motif" evidence="4">
    <location>
        <begin position="529"/>
        <end position="593"/>
    </location>
</feature>
<feature type="domain" description="S1 motif" evidence="4">
    <location>
        <begin position="1123"/>
        <end position="1193"/>
    </location>
</feature>
<dbReference type="InterPro" id="IPR003107">
    <property type="entry name" value="HAT"/>
</dbReference>
<protein>
    <submittedName>
        <fullName evidence="5">Programmed cell death protein, putative</fullName>
    </submittedName>
</protein>
<dbReference type="OMA" id="ESKEWTH"/>
<feature type="compositionally biased region" description="Basic residues" evidence="3">
    <location>
        <begin position="1"/>
        <end position="10"/>
    </location>
</feature>
<dbReference type="GeneID" id="14887292"/>
<dbReference type="InterPro" id="IPR045209">
    <property type="entry name" value="Rrp5"/>
</dbReference>
<dbReference type="RefSeq" id="XP_004255084.1">
    <property type="nucleotide sequence ID" value="XM_004255036.1"/>
</dbReference>
<keyword evidence="2" id="KW-0698">rRNA processing</keyword>
<dbReference type="KEGG" id="eiv:EIN_227260"/>
<feature type="compositionally biased region" description="Basic and acidic residues" evidence="3">
    <location>
        <begin position="12"/>
        <end position="23"/>
    </location>
</feature>
<feature type="region of interest" description="Disordered" evidence="3">
    <location>
        <begin position="185"/>
        <end position="237"/>
    </location>
</feature>
<dbReference type="SMART" id="SM00316">
    <property type="entry name" value="S1"/>
    <property type="match status" value="8"/>
</dbReference>
<dbReference type="Gene3D" id="1.25.40.10">
    <property type="entry name" value="Tetratricopeptide repeat domain"/>
    <property type="match status" value="1"/>
</dbReference>
<dbReference type="SMART" id="SM00386">
    <property type="entry name" value="HAT"/>
    <property type="match status" value="2"/>
</dbReference>
<keyword evidence="6" id="KW-1185">Reference proteome</keyword>